<feature type="transmembrane region" description="Helical" evidence="1">
    <location>
        <begin position="73"/>
        <end position="92"/>
    </location>
</feature>
<gene>
    <name evidence="2" type="ORF">FQV37_1159</name>
</gene>
<keyword evidence="3" id="KW-1185">Reference proteome</keyword>
<accession>A0A6N7BX83</accession>
<name>A0A6N7BX83_9GAMM</name>
<keyword evidence="1" id="KW-1133">Transmembrane helix</keyword>
<keyword evidence="1" id="KW-0812">Transmembrane</keyword>
<comment type="caution">
    <text evidence="2">The sequence shown here is derived from an EMBL/GenBank/DDBJ whole genome shotgun (WGS) entry which is preliminary data.</text>
</comment>
<dbReference type="EMBL" id="VZIZ01000021">
    <property type="protein sequence ID" value="KAF0568294.1"/>
    <property type="molecule type" value="Genomic_DNA"/>
</dbReference>
<evidence type="ECO:0000313" key="3">
    <source>
        <dbReference type="Proteomes" id="UP000471465"/>
    </source>
</evidence>
<feature type="transmembrane region" description="Helical" evidence="1">
    <location>
        <begin position="48"/>
        <end position="67"/>
    </location>
</feature>
<sequence>MQISYADWLTPQFVYITLSAVVAVLIWIEGEMLKQTDGKLPQSKFFKVSSLLDTLWFFISVVILYVIDLTPLAIAVPAAYGIYTTFGWIYGTKLLKRKGIPDSPKDLVIPAKYIAYSQSFSLVFFALCLLVLSSAWLPTSPLQ</sequence>
<organism evidence="2 3">
    <name type="scientific">Psychrobacter nivimaris</name>
    <dbReference type="NCBI Taxonomy" id="281738"/>
    <lineage>
        <taxon>Bacteria</taxon>
        <taxon>Pseudomonadati</taxon>
        <taxon>Pseudomonadota</taxon>
        <taxon>Gammaproteobacteria</taxon>
        <taxon>Moraxellales</taxon>
        <taxon>Moraxellaceae</taxon>
        <taxon>Psychrobacter</taxon>
    </lineage>
</organism>
<evidence type="ECO:0000313" key="2">
    <source>
        <dbReference type="EMBL" id="KAF0568294.1"/>
    </source>
</evidence>
<proteinExistence type="predicted"/>
<feature type="transmembrane region" description="Helical" evidence="1">
    <location>
        <begin position="12"/>
        <end position="28"/>
    </location>
</feature>
<reference evidence="2 3" key="1">
    <citation type="submission" date="2019-09" db="EMBL/GenBank/DDBJ databases">
        <title>Draft genome sequence of Psychrobacter nivimaris LAMA 639, in search for biotechnological relevant genes.</title>
        <authorList>
            <person name="Lima A.O.S."/>
            <person name="Staloch B.E.K."/>
            <person name="Freitas R.C."/>
            <person name="Niero H."/>
            <person name="Silva M.A.C."/>
        </authorList>
    </citation>
    <scope>NUCLEOTIDE SEQUENCE [LARGE SCALE GENOMIC DNA]</scope>
    <source>
        <strain evidence="2 3">LAMA 639</strain>
    </source>
</reference>
<feature type="transmembrane region" description="Helical" evidence="1">
    <location>
        <begin position="113"/>
        <end position="137"/>
    </location>
</feature>
<dbReference type="Proteomes" id="UP000471465">
    <property type="component" value="Unassembled WGS sequence"/>
</dbReference>
<keyword evidence="1" id="KW-0472">Membrane</keyword>
<protein>
    <submittedName>
        <fullName evidence="2">Putative membrane protein</fullName>
    </submittedName>
</protein>
<dbReference type="RefSeq" id="WP_160022586.1">
    <property type="nucleotide sequence ID" value="NZ_VZIZ01000021.1"/>
</dbReference>
<evidence type="ECO:0000256" key="1">
    <source>
        <dbReference type="SAM" id="Phobius"/>
    </source>
</evidence>
<dbReference type="AlphaFoldDB" id="A0A6N7BX83"/>